<dbReference type="Gene3D" id="1.10.1900.40">
    <property type="entry name" value="Acidic terminal segments, variant surface antigen of PfEMP1"/>
    <property type="match status" value="2"/>
</dbReference>
<dbReference type="EMBL" id="QFXU01000017">
    <property type="protein sequence ID" value="KAF4328074.1"/>
    <property type="molecule type" value="Genomic_DNA"/>
</dbReference>
<protein>
    <submittedName>
        <fullName evidence="9">Erythrocyte membrane protein 1</fullName>
    </submittedName>
</protein>
<dbReference type="FunFam" id="1.20.58.1930:FF:000001">
    <property type="entry name" value="Erythrocyte membrane protein 1, PfEMP1"/>
    <property type="match status" value="1"/>
</dbReference>
<feature type="compositionally biased region" description="Polar residues" evidence="1">
    <location>
        <begin position="1235"/>
        <end position="1253"/>
    </location>
</feature>
<feature type="compositionally biased region" description="Acidic residues" evidence="1">
    <location>
        <begin position="824"/>
        <end position="848"/>
    </location>
</feature>
<dbReference type="FunFam" id="1.10.1900.40:FF:000006">
    <property type="entry name" value="Erythrocyte membrane protein 1"/>
    <property type="match status" value="1"/>
</dbReference>
<feature type="domain" description="Duffy-antigen binding" evidence="3">
    <location>
        <begin position="120"/>
        <end position="313"/>
    </location>
</feature>
<dbReference type="Pfam" id="PF03011">
    <property type="entry name" value="PFEMP"/>
    <property type="match status" value="2"/>
</dbReference>
<feature type="region of interest" description="Disordered" evidence="1">
    <location>
        <begin position="1228"/>
        <end position="1259"/>
    </location>
</feature>
<evidence type="ECO:0000259" key="7">
    <source>
        <dbReference type="Pfam" id="PF22672"/>
    </source>
</evidence>
<dbReference type="Proteomes" id="UP000754359">
    <property type="component" value="Unassembled WGS sequence"/>
</dbReference>
<evidence type="ECO:0000259" key="3">
    <source>
        <dbReference type="Pfam" id="PF05424"/>
    </source>
</evidence>
<feature type="compositionally biased region" description="Polar residues" evidence="1">
    <location>
        <begin position="1676"/>
        <end position="1688"/>
    </location>
</feature>
<feature type="compositionally biased region" description="Polar residues" evidence="1">
    <location>
        <begin position="1937"/>
        <end position="1955"/>
    </location>
</feature>
<evidence type="ECO:0000259" key="6">
    <source>
        <dbReference type="Pfam" id="PF18562"/>
    </source>
</evidence>
<feature type="compositionally biased region" description="Basic and acidic residues" evidence="1">
    <location>
        <begin position="1726"/>
        <end position="1736"/>
    </location>
</feature>
<feature type="region of interest" description="Disordered" evidence="1">
    <location>
        <begin position="1901"/>
        <end position="1955"/>
    </location>
</feature>
<evidence type="ECO:0000256" key="1">
    <source>
        <dbReference type="SAM" id="MobiDB-lite"/>
    </source>
</evidence>
<feature type="domain" description="Duffy-binding-like" evidence="7">
    <location>
        <begin position="1273"/>
        <end position="1414"/>
    </location>
</feature>
<dbReference type="InterPro" id="IPR029210">
    <property type="entry name" value="PfEMP1_NTS"/>
</dbReference>
<dbReference type="FunFam" id="1.20.58.830:FF:000009">
    <property type="entry name" value="Erythrocyte membrane protein 1, PfEMP1"/>
    <property type="match status" value="1"/>
</dbReference>
<dbReference type="InterPro" id="IPR042202">
    <property type="entry name" value="Duffy-ag-bd_sf"/>
</dbReference>
<feature type="region of interest" description="Disordered" evidence="1">
    <location>
        <begin position="1971"/>
        <end position="1995"/>
    </location>
</feature>
<dbReference type="SMR" id="A0A2I0BR82"/>
<feature type="region of interest" description="Disordered" evidence="1">
    <location>
        <begin position="897"/>
        <end position="949"/>
    </location>
</feature>
<dbReference type="FunFam" id="1.20.1310.20:FF:000014">
    <property type="entry name" value="Erythrocyte membrane protein 1, PfEMP1"/>
    <property type="match status" value="1"/>
</dbReference>
<feature type="compositionally biased region" description="Basic and acidic residues" evidence="1">
    <location>
        <begin position="797"/>
        <end position="808"/>
    </location>
</feature>
<proteinExistence type="predicted"/>
<feature type="domain" description="Plasmodium falciparum erythrocyte membrane protein 1 acidic terminal segment" evidence="4">
    <location>
        <begin position="1783"/>
        <end position="2241"/>
    </location>
</feature>
<dbReference type="Pfam" id="PF22672">
    <property type="entry name" value="DBL_C"/>
    <property type="match status" value="2"/>
</dbReference>
<dbReference type="EMBL" id="NYMT01000016">
    <property type="protein sequence ID" value="PKC43582.1"/>
    <property type="molecule type" value="Genomic_DNA"/>
</dbReference>
<dbReference type="Proteomes" id="UP000232684">
    <property type="component" value="Unassembled WGS sequence"/>
</dbReference>
<evidence type="ECO:0000313" key="11">
    <source>
        <dbReference type="Proteomes" id="UP000754359"/>
    </source>
</evidence>
<reference evidence="9 10" key="1">
    <citation type="submission" date="2017-11" db="EMBL/GenBank/DDBJ databases">
        <title>Plasmodium falciparum NF54 genome assembly.</title>
        <authorList>
            <person name="Bryant J.M."/>
            <person name="Baumgarten S."/>
            <person name="Scheidig-Benatar C."/>
            <person name="Scherf A."/>
        </authorList>
    </citation>
    <scope>NUCLEOTIDE SEQUENCE [LARGE SCALE GENOMIC DNA]</scope>
    <source>
        <strain evidence="9">NF54</strain>
    </source>
</reference>
<sequence length="2241" mass="252331">MAAQSSGGGGGCGEEDKDAKYMFDRIGKEVHDEVKNAANVFKDYLKGNLTISTIFGEETVAFTDPCELIKEKRDELLAARGDPCGKGKEHRFSKERGAECDDNKIEGNVRSKGKGGKSAGACAPYRRLSLCNKNFPNMNSKDSLKAKNDLLVDVCYAAKYEAESLIPYHDQYKLTYGDSQICTVLARSFADIGDIVRGKDLFLGHNQRKKKLEERLEQMFKNITHSNAAKLSVLSSKEIREYWWALNRDQVWKALTCDEENKLGGNAYFHATCSERNGGCSQAHEKCRCPMTSDGKPNDQVPTYFDYVPQYLRWFEEWAEDFCRKKKIYVDIVKKYCRGERDGEKYCSLNGCDCTKTVRARGKLRYGNRCTDCLFACHRYENWIDNQRKQFLKQRNKYTEEINGTSTSSRTRRSARGGSDHKGYEKIFYEKLEGEYRTVDGFLELLNKEKACQEVKDSEGGKINFSEKHSGNSNDETKGTFYRSEYCQPCPYCGVRKTKGNQWENKSKNDQCNIKLYRPNPGESGTPIEILKSGEGETEIENKLNAFCAQTKNGSVVGGGSGGGNSDSKELYDEWQCYEFKQLTTDGQEDDDDEDYDKDVRTGGGLCILEKKKEEGEAKSQNEPDEIQKTYNDFFYYWVAHMLKDSIHWRTKKLDKCINNTNKSKACKNSNKCNNDCGCFQKWVDQKKEKEWDAIKQQFRKQKDIGDETNCDPIVTLEGVLQIEFLKGDSEDSSEEKSENSLDAKEIQHLRQMLKQAGVAIGLDAFVALRGRCTEGGADSQNKTTIDKLLDEEAKEAKDCQSKHKDPCPKPQDGVAGRSAEHPEEQEEEEEDDDEEIEEKSEENDEESEKTVEDKETEAENVAEVPPTTQDNAEKPCDIVAELFKKPDTLKQACPTKYGSKAPTSWKCIPTKPNSDSSTTGGGSDTGVPTTKSGATGKSGGSDTGSVCIPPRRRKLYVGELTKWAESKQVAQAQTTDTQTQVDAASTSTSQTSLLRDAFIQSAAVETFFLWHRYKKEWELRQKEAEQGQSGLPGIGVPGAGIPVVPGAGIPGVVGANGLSQPVLGVDNDNPQTSLQNGTIPTDFLRQMFYTLGDYRDILFSGSNDTTSGSKDTSSGSNDNLKHIVLNAGGDQKSKDEMQTIQTAISSYFSNSGKPSTSVTPVTQPSGTTPQALWSKYAESIWNGMVCALTYRDSGDKGGKPQKVEAANGKLFQQLKDKYGEYDKVKLEEEDSENQAKGSSSQHPENPSTTSENKPTHLTDFISRPPYFRYLEEWGQNFCKKRTEMLGKIKDNCTEDGGKTKKCSGDGHDCTDGKRRYNNMFDDLDCRPCYEQCRKYRKWIDIKFVEYQNQKNKYGEEHEKLKTNSNGDNNCCTEIKEKTSAADFLKALKHCKDGQTGGEKNKTHFENPETTFGPLDYCKTCPPNKVSCNVIRGRSGGRNGCNVKDNEDKWKEVFDGISGNGGKSSTIEVEMIDRRGPYMKEYMKENSKNPFKTSRLFKGIRKEQWECKVTNDDMHICKLDQFKENINLNPYTTFKVLLHYWLEDFLYGYYISKKKIEKCTQKEKNACDEETKKNCVCVKTWVEQKKKEWKEIKKHFKNREQKYGQGNDIKSKVKMFLETLIPLMDLVNNKGKHESLDAFLKSYECKCAESSGKKGGKENNIVLCLLDMLEKKATPCLSSTSDSSETPCENTPTTLDDDDPLEEENPVIHPQICGDIPTTKETVDEDACKRAEEPPKEPAPTGPKKPAPTAGGEEDQTEKDTEVNPLAPAPADETFDPTILQTTIPLGIALALGSIAFLFLKKKTKASVGNLFQILQIPKSDYDIPTKLSPNRYIPYTSGKYRGKRYIYLEGDSGTDSGYTDHYSDITSSSESEYEEFDINDIYVPGSPKYKTLIEVVLEPSGNNTTASGNNTTASGNNTTASGNNTTASGNNTTASDTQNDIQNDGIPSSKITDNEWNTLKDEFISQYLQSEQPKDVPNDYKSGNSSTNTNITTTSRDNMEEKPFIMSIHDRDLYSGEEYSYNVNMSTNSMDDPKYVSNNVYSGIDLINDSLNSNNVDIYDEVLKRKENELFGTNHVKQTSIHSVAKLTNSDPIHNQLELFHTWLDRHRDMCEKWNNKEEVLDKLKEEWENDTSTSGNTHPSDSNKTLNTDVSIQIHMDNPKPINQFNNMDTILEDLDKPFNEPYYYDMYDDDIYYDVNDDNDTSTVDSNNMDVPSKVQIEMDVNTKLVKEKYPISDVWDI</sequence>
<evidence type="ECO:0000259" key="2">
    <source>
        <dbReference type="Pfam" id="PF03011"/>
    </source>
</evidence>
<dbReference type="Gene3D" id="1.20.1310.20">
    <property type="entry name" value="Duffy-antigen binding domain"/>
    <property type="match status" value="2"/>
</dbReference>
<dbReference type="FunFam" id="1.20.58.830:FF:000002">
    <property type="entry name" value="Erythrocyte membrane protein 1, PfEMP1"/>
    <property type="match status" value="1"/>
</dbReference>
<dbReference type="Gene3D" id="1.20.58.1930">
    <property type="match status" value="1"/>
</dbReference>
<dbReference type="VEuPathDB" id="PlasmoDB:PfNF54_100005300"/>
<evidence type="ECO:0000313" key="10">
    <source>
        <dbReference type="Proteomes" id="UP000232684"/>
    </source>
</evidence>
<feature type="compositionally biased region" description="Low complexity" evidence="1">
    <location>
        <begin position="1985"/>
        <end position="1995"/>
    </location>
</feature>
<evidence type="ECO:0000259" key="4">
    <source>
        <dbReference type="Pfam" id="PF15445"/>
    </source>
</evidence>
<feature type="region of interest" description="Disordered" evidence="1">
    <location>
        <begin position="1150"/>
        <end position="1170"/>
    </location>
</feature>
<feature type="domain" description="Duffy-binding-like" evidence="7">
    <location>
        <begin position="317"/>
        <end position="470"/>
    </location>
</feature>
<evidence type="ECO:0000313" key="8">
    <source>
        <dbReference type="EMBL" id="KAF4328074.1"/>
    </source>
</evidence>
<dbReference type="InterPro" id="IPR029211">
    <property type="entry name" value="PfEMP1_ATS"/>
</dbReference>
<feature type="domain" description="Duffy-binding-like" evidence="2">
    <location>
        <begin position="634"/>
        <end position="807"/>
    </location>
</feature>
<dbReference type="FunFam" id="1.10.1900.40:FF:000001">
    <property type="entry name" value="Erythrocyte membrane protein 1"/>
    <property type="match status" value="1"/>
</dbReference>
<dbReference type="GO" id="GO:0016020">
    <property type="term" value="C:membrane"/>
    <property type="evidence" value="ECO:0007669"/>
    <property type="project" value="InterPro"/>
</dbReference>
<dbReference type="InterPro" id="IPR004258">
    <property type="entry name" value="DBL"/>
</dbReference>
<organism evidence="9 10">
    <name type="scientific">Plasmodium falciparum (isolate NF54)</name>
    <dbReference type="NCBI Taxonomy" id="5843"/>
    <lineage>
        <taxon>Eukaryota</taxon>
        <taxon>Sar</taxon>
        <taxon>Alveolata</taxon>
        <taxon>Apicomplexa</taxon>
        <taxon>Aconoidasida</taxon>
        <taxon>Haemosporida</taxon>
        <taxon>Plasmodiidae</taxon>
        <taxon>Plasmodium</taxon>
        <taxon>Plasmodium (Laverania)</taxon>
    </lineage>
</organism>
<dbReference type="SUPFAM" id="SSF101967">
    <property type="entry name" value="Adhesin YadA, collagen-binding domain"/>
    <property type="match status" value="1"/>
</dbReference>
<feature type="region of interest" description="Disordered" evidence="1">
    <location>
        <begin position="797"/>
        <end position="876"/>
    </location>
</feature>
<dbReference type="Pfam" id="PF05424">
    <property type="entry name" value="Duffy_binding"/>
    <property type="match status" value="2"/>
</dbReference>
<feature type="domain" description="Duffy-binding-like" evidence="2">
    <location>
        <begin position="1537"/>
        <end position="1682"/>
    </location>
</feature>
<feature type="compositionally biased region" description="Low complexity" evidence="1">
    <location>
        <begin position="926"/>
        <end position="936"/>
    </location>
</feature>
<accession>A0A2I0BR82</accession>
<name>A0A2I0BR82_PLAFO</name>
<feature type="region of interest" description="Disordered" evidence="1">
    <location>
        <begin position="1676"/>
        <end position="1774"/>
    </location>
</feature>
<evidence type="ECO:0000259" key="5">
    <source>
        <dbReference type="Pfam" id="PF15447"/>
    </source>
</evidence>
<dbReference type="GO" id="GO:0046789">
    <property type="term" value="F:host cell surface receptor binding"/>
    <property type="evidence" value="ECO:0007669"/>
    <property type="project" value="InterPro"/>
</dbReference>
<evidence type="ECO:0000313" key="9">
    <source>
        <dbReference type="EMBL" id="PKC43582.1"/>
    </source>
</evidence>
<feature type="compositionally biased region" description="Low complexity" evidence="1">
    <location>
        <begin position="1901"/>
        <end position="1936"/>
    </location>
</feature>
<reference evidence="8 11" key="2">
    <citation type="submission" date="2018-05" db="EMBL/GenBank/DDBJ databases">
        <title>Genome assembly of Plasmodium falciparum NF54 DiCre.</title>
        <authorList>
            <person name="Baumgarten S."/>
            <person name="Treeck M."/>
            <person name="Scherf A."/>
        </authorList>
    </citation>
    <scope>NUCLEOTIDE SEQUENCE [LARGE SCALE GENOMIC DNA]</scope>
    <source>
        <strain evidence="8">NF54</strain>
    </source>
</reference>
<comment type="caution">
    <text evidence="9">The sequence shown here is derived from an EMBL/GenBank/DDBJ whole genome shotgun (WGS) entry which is preliminary data.</text>
</comment>
<feature type="compositionally biased region" description="Pro residues" evidence="1">
    <location>
        <begin position="1737"/>
        <end position="1746"/>
    </location>
</feature>
<dbReference type="FunFam" id="1.20.58.830:FF:000004">
    <property type="entry name" value="Erythrocyte membrane protein 1, PfEMP1"/>
    <property type="match status" value="1"/>
</dbReference>
<feature type="domain" description="Plasmodium falciparum erythrocyte membrane protein-1 N-terminal segment" evidence="5">
    <location>
        <begin position="18"/>
        <end position="52"/>
    </location>
</feature>
<dbReference type="Pfam" id="PF15445">
    <property type="entry name" value="ATS"/>
    <property type="match status" value="1"/>
</dbReference>
<dbReference type="InterPro" id="IPR044932">
    <property type="entry name" value="PfEMP1_ATS_sf"/>
</dbReference>
<feature type="domain" description="Cysteine-rich interdomain region 1 gamma" evidence="6">
    <location>
        <begin position="1465"/>
        <end position="1520"/>
    </location>
</feature>
<feature type="compositionally biased region" description="Acidic residues" evidence="1">
    <location>
        <begin position="1695"/>
        <end position="1705"/>
    </location>
</feature>
<dbReference type="InterPro" id="IPR008602">
    <property type="entry name" value="Duffy-antigen-binding"/>
</dbReference>
<dbReference type="InterPro" id="IPR054595">
    <property type="entry name" value="DBL_C"/>
</dbReference>
<dbReference type="Gene3D" id="1.20.58.830">
    <property type="match status" value="3"/>
</dbReference>
<dbReference type="SUPFAM" id="SSF140924">
    <property type="entry name" value="Duffy binding domain-like"/>
    <property type="match status" value="4"/>
</dbReference>
<dbReference type="InterPro" id="IPR011049">
    <property type="entry name" value="Serralysin-like_metalloprot_C"/>
</dbReference>
<dbReference type="InterPro" id="IPR041480">
    <property type="entry name" value="CIDR1_gamma"/>
</dbReference>
<gene>
    <name evidence="9" type="ORF">CK202_4804</name>
    <name evidence="8" type="ORF">CYL21_3813</name>
</gene>
<dbReference type="Pfam" id="PF15447">
    <property type="entry name" value="NTS"/>
    <property type="match status" value="1"/>
</dbReference>
<feature type="domain" description="Duffy-antigen binding" evidence="3">
    <location>
        <begin position="947"/>
        <end position="1218"/>
    </location>
</feature>
<dbReference type="Pfam" id="PF18562">
    <property type="entry name" value="CIDR1_gamma"/>
    <property type="match status" value="1"/>
</dbReference>